<feature type="domain" description="Hedgehog/Intein (Hint)" evidence="1">
    <location>
        <begin position="161"/>
        <end position="307"/>
    </location>
</feature>
<dbReference type="SUPFAM" id="SSF51294">
    <property type="entry name" value="Hedgehog/intein (Hint) domain"/>
    <property type="match status" value="1"/>
</dbReference>
<evidence type="ECO:0000313" key="2">
    <source>
        <dbReference type="EMBL" id="CUH99959.1"/>
    </source>
</evidence>
<organism evidence="2 3">
    <name type="scientific">Leisingera aquaemixtae</name>
    <dbReference type="NCBI Taxonomy" id="1396826"/>
    <lineage>
        <taxon>Bacteria</taxon>
        <taxon>Pseudomonadati</taxon>
        <taxon>Pseudomonadota</taxon>
        <taxon>Alphaproteobacteria</taxon>
        <taxon>Rhodobacterales</taxon>
        <taxon>Roseobacteraceae</taxon>
        <taxon>Leisingera</taxon>
    </lineage>
</organism>
<dbReference type="RefSeq" id="WP_058286062.1">
    <property type="nucleotide sequence ID" value="NZ_CYSR01000021.1"/>
</dbReference>
<protein>
    <recommendedName>
        <fullName evidence="1">Hedgehog/Intein (Hint) domain-containing protein</fullName>
    </recommendedName>
</protein>
<dbReference type="AlphaFoldDB" id="A0A0P1H9Q3"/>
<dbReference type="InterPro" id="IPR036844">
    <property type="entry name" value="Hint_dom_sf"/>
</dbReference>
<evidence type="ECO:0000313" key="3">
    <source>
        <dbReference type="Proteomes" id="UP000051326"/>
    </source>
</evidence>
<dbReference type="Pfam" id="PF13403">
    <property type="entry name" value="Hint_2"/>
    <property type="match status" value="1"/>
</dbReference>
<gene>
    <name evidence="2" type="ORF">PHA8399_02085</name>
</gene>
<dbReference type="EMBL" id="CYSR01000021">
    <property type="protein sequence ID" value="CUH99959.1"/>
    <property type="molecule type" value="Genomic_DNA"/>
</dbReference>
<reference evidence="2 3" key="1">
    <citation type="submission" date="2015-09" db="EMBL/GenBank/DDBJ databases">
        <authorList>
            <consortium name="Swine Surveillance"/>
        </authorList>
    </citation>
    <scope>NUCLEOTIDE SEQUENCE [LARGE SCALE GENOMIC DNA]</scope>
    <source>
        <strain evidence="2 3">CECT 8399</strain>
    </source>
</reference>
<dbReference type="Gene3D" id="2.170.16.10">
    <property type="entry name" value="Hedgehog/Intein (Hint) domain"/>
    <property type="match status" value="1"/>
</dbReference>
<accession>A0A0P1H9Q3</accession>
<dbReference type="STRING" id="1396826.PHA8399_02085"/>
<sequence length="357" mass="38238">MKTGFHGTFVMSWSQTEIDGLRAAPVDALITGAAWSWHGDAVRVDGPAGLSRLDMANGDAEMRRRAARSVRRLVGAALQNRTGISAAAADAALPDSSFAVTNGVQSFTATLIETGPGQPRLVMFAGELPPRGTDLWVVHHALGAVRTDQLQSGAEGEGGVICFTPGTLIATPSGPQPVEQLREGDRVQTRDSGAQEILWIGSRRITGARLYVMPQLRPVRIHAGALGIGRPEQELLVSPDHRMLLRGAHVQALFNTPEVLVAAGDLVNGRTILPDASVREVTYIHLMLASHQVLWANGVETDSFHPSSASLTALSGADRERLFRLQPELERNPLAYGAYARRSLSPSEAAILRHEAA</sequence>
<dbReference type="Proteomes" id="UP000051326">
    <property type="component" value="Unassembled WGS sequence"/>
</dbReference>
<proteinExistence type="predicted"/>
<dbReference type="InterPro" id="IPR028992">
    <property type="entry name" value="Hedgehog/Intein_dom"/>
</dbReference>
<evidence type="ECO:0000259" key="1">
    <source>
        <dbReference type="Pfam" id="PF13403"/>
    </source>
</evidence>
<name>A0A0P1H9Q3_9RHOB</name>